<geneLocation type="mitochondrion" evidence="1"/>
<sequence length="85" mass="9582">MRHRGAIQRSIPAIMGTLRTSIRRPRLRGTRRIDTVVITFTSTLNSTATTSISTATVSSYARNLTIMRFMPNPMVFRRIATNTRG</sequence>
<organism evidence="1">
    <name type="scientific">Picea glauca</name>
    <name type="common">White spruce</name>
    <name type="synonym">Pinus glauca</name>
    <dbReference type="NCBI Taxonomy" id="3330"/>
    <lineage>
        <taxon>Eukaryota</taxon>
        <taxon>Viridiplantae</taxon>
        <taxon>Streptophyta</taxon>
        <taxon>Embryophyta</taxon>
        <taxon>Tracheophyta</taxon>
        <taxon>Spermatophyta</taxon>
        <taxon>Pinopsida</taxon>
        <taxon>Pinidae</taxon>
        <taxon>Conifers I</taxon>
        <taxon>Pinales</taxon>
        <taxon>Pinaceae</taxon>
        <taxon>Picea</taxon>
    </lineage>
</organism>
<evidence type="ECO:0000313" key="1">
    <source>
        <dbReference type="EMBL" id="KUM46089.1"/>
    </source>
</evidence>
<keyword evidence="1" id="KW-0496">Mitochondrion</keyword>
<dbReference type="AlphaFoldDB" id="A0A101LVG3"/>
<accession>A0A101LVG3</accession>
<name>A0A101LVG3_PICGL</name>
<proteinExistence type="predicted"/>
<reference evidence="1" key="1">
    <citation type="journal article" date="2015" name="Genome Biol. Evol.">
        <title>Organellar Genomes of White Spruce (Picea glauca): Assembly and Annotation.</title>
        <authorList>
            <person name="Jackman S.D."/>
            <person name="Warren R.L."/>
            <person name="Gibb E.A."/>
            <person name="Vandervalk B.P."/>
            <person name="Mohamadi H."/>
            <person name="Chu J."/>
            <person name="Raymond A."/>
            <person name="Pleasance S."/>
            <person name="Coope R."/>
            <person name="Wildung M.R."/>
            <person name="Ritland C.E."/>
            <person name="Bousquet J."/>
            <person name="Jones S.J."/>
            <person name="Bohlmann J."/>
            <person name="Birol I."/>
        </authorList>
    </citation>
    <scope>NUCLEOTIDE SEQUENCE [LARGE SCALE GENOMIC DNA]</scope>
    <source>
        <tissue evidence="1">Flushing bud</tissue>
    </source>
</reference>
<comment type="caution">
    <text evidence="1">The sequence shown here is derived from an EMBL/GenBank/DDBJ whole genome shotgun (WGS) entry which is preliminary data.</text>
</comment>
<protein>
    <submittedName>
        <fullName evidence="1">Uncharacterized protein</fullName>
    </submittedName>
</protein>
<gene>
    <name evidence="1" type="ORF">ABT39_MTgene1895</name>
</gene>
<dbReference type="EMBL" id="LKAM01000013">
    <property type="protein sequence ID" value="KUM46089.1"/>
    <property type="molecule type" value="Genomic_DNA"/>
</dbReference>